<evidence type="ECO:0000313" key="1">
    <source>
        <dbReference type="EMBL" id="OMG89756.1"/>
    </source>
</evidence>
<comment type="caution">
    <text evidence="1">The sequence shown here is derived from an EMBL/GenBank/DDBJ whole genome shotgun (WGS) entry which is preliminary data.</text>
</comment>
<dbReference type="AlphaFoldDB" id="A0A1R1JVS5"/>
<accession>A0A1R1JVS5</accession>
<dbReference type="RefSeq" id="WP_201259134.1">
    <property type="nucleotide sequence ID" value="NZ_MJMN01000009.1"/>
</dbReference>
<name>A0A1R1JVS5_ALCXX</name>
<organism evidence="1 2">
    <name type="scientific">Alcaligenes xylosoxydans xylosoxydans</name>
    <name type="common">Achromobacter xylosoxidans</name>
    <dbReference type="NCBI Taxonomy" id="85698"/>
    <lineage>
        <taxon>Bacteria</taxon>
        <taxon>Pseudomonadati</taxon>
        <taxon>Pseudomonadota</taxon>
        <taxon>Betaproteobacteria</taxon>
        <taxon>Burkholderiales</taxon>
        <taxon>Alcaligenaceae</taxon>
        <taxon>Achromobacter</taxon>
    </lineage>
</organism>
<proteinExistence type="predicted"/>
<gene>
    <name evidence="1" type="ORF">BIZ92_23375</name>
</gene>
<sequence length="303" mass="32506">MTNSYDVDHGLSQDAPGPLEPVEIAQQDDTLARTGNTARDQEMYAAGIRTGEENAKHNAAIRGQAITQAPQLQALADKVVISNATGNESLFLAAVKELLAAVREFRPAAPASPVSTVEQGDVQDERSATHGMTLGERIAHVGGRTNAQGYIEFGSPMAVNALIQYVLRDIDWTRQDDDGGYQARYRLPGGEWSSWGHVVCGVKGHEQELRYLPGERRPAPAAGDALDAAPWSDCKVAYSIDDDDALWTAWESGKLQLPKGWALNETDCSGARVVAIFRVDGMPTIADGLAVRAAIAAQRQGDA</sequence>
<dbReference type="EMBL" id="MJMN01000009">
    <property type="protein sequence ID" value="OMG89756.1"/>
    <property type="molecule type" value="Genomic_DNA"/>
</dbReference>
<reference evidence="1 2" key="1">
    <citation type="submission" date="2016-09" db="EMBL/GenBank/DDBJ databases">
        <title>Phylogenomics of Achromobacter.</title>
        <authorList>
            <person name="Jeukens J."/>
            <person name="Freschi L."/>
            <person name="Vincent A.T."/>
            <person name="Emond-Rheault J.-G."/>
            <person name="Kukavica-Ibrulj I."/>
            <person name="Charette S.J."/>
            <person name="Levesque R.C."/>
        </authorList>
    </citation>
    <scope>NUCLEOTIDE SEQUENCE [LARGE SCALE GENOMIC DNA]</scope>
    <source>
        <strain evidence="1 2">AUS488</strain>
    </source>
</reference>
<protein>
    <submittedName>
        <fullName evidence="1">Uncharacterized protein</fullName>
    </submittedName>
</protein>
<evidence type="ECO:0000313" key="2">
    <source>
        <dbReference type="Proteomes" id="UP000187251"/>
    </source>
</evidence>
<dbReference type="Proteomes" id="UP000187251">
    <property type="component" value="Unassembled WGS sequence"/>
</dbReference>